<keyword evidence="1" id="KW-1133">Transmembrane helix</keyword>
<evidence type="ECO:0000256" key="1">
    <source>
        <dbReference type="SAM" id="Phobius"/>
    </source>
</evidence>
<gene>
    <name evidence="2" type="ORF">DI563_26690</name>
</gene>
<dbReference type="EMBL" id="QFPP01000546">
    <property type="protein sequence ID" value="PZQ64446.1"/>
    <property type="molecule type" value="Genomic_DNA"/>
</dbReference>
<accession>A0A2W5PG06</accession>
<reference evidence="2 3" key="1">
    <citation type="submission" date="2017-08" db="EMBL/GenBank/DDBJ databases">
        <title>Infants hospitalized years apart are colonized by the same room-sourced microbial strains.</title>
        <authorList>
            <person name="Brooks B."/>
            <person name="Olm M.R."/>
            <person name="Firek B.A."/>
            <person name="Baker R."/>
            <person name="Thomas B.C."/>
            <person name="Morowitz M.J."/>
            <person name="Banfield J.F."/>
        </authorList>
    </citation>
    <scope>NUCLEOTIDE SEQUENCE [LARGE SCALE GENOMIC DNA]</scope>
    <source>
        <strain evidence="2">S2_005_003_R2_41</strain>
    </source>
</reference>
<evidence type="ECO:0000313" key="2">
    <source>
        <dbReference type="EMBL" id="PZQ64446.1"/>
    </source>
</evidence>
<proteinExistence type="predicted"/>
<sequence>MHELSTALHAFAHQHPTLLDHALKLLLCVASGIVIWRCGRALAPRHGNDIRLLGFFFWFTILLAFFIACWADRSGAIDQATGAAHNDTGKVILWLLGFALDLNGSLLFFGAVVALAVLPQWLNYIAFSGPLGCAAAPILVGPAIDFLVVTTAKSLVVASGVLLVVSGYGLTGHLGPWTMKASTDGASSGIVALALAFMVVYMYRDTHAELARPLPSGSGLARAGARLRRWATRRNFVGPQGLR</sequence>
<feature type="transmembrane region" description="Helical" evidence="1">
    <location>
        <begin position="92"/>
        <end position="118"/>
    </location>
</feature>
<feature type="transmembrane region" description="Helical" evidence="1">
    <location>
        <begin position="124"/>
        <end position="148"/>
    </location>
</feature>
<keyword evidence="1" id="KW-0472">Membrane</keyword>
<feature type="transmembrane region" description="Helical" evidence="1">
    <location>
        <begin position="155"/>
        <end position="174"/>
    </location>
</feature>
<feature type="transmembrane region" description="Helical" evidence="1">
    <location>
        <begin position="52"/>
        <end position="71"/>
    </location>
</feature>
<evidence type="ECO:0000313" key="3">
    <source>
        <dbReference type="Proteomes" id="UP000249135"/>
    </source>
</evidence>
<dbReference type="Proteomes" id="UP000249135">
    <property type="component" value="Unassembled WGS sequence"/>
</dbReference>
<protein>
    <submittedName>
        <fullName evidence="2">Uncharacterized protein</fullName>
    </submittedName>
</protein>
<name>A0A2W5PG06_VARPD</name>
<organism evidence="2 3">
    <name type="scientific">Variovorax paradoxus</name>
    <dbReference type="NCBI Taxonomy" id="34073"/>
    <lineage>
        <taxon>Bacteria</taxon>
        <taxon>Pseudomonadati</taxon>
        <taxon>Pseudomonadota</taxon>
        <taxon>Betaproteobacteria</taxon>
        <taxon>Burkholderiales</taxon>
        <taxon>Comamonadaceae</taxon>
        <taxon>Variovorax</taxon>
    </lineage>
</organism>
<comment type="caution">
    <text evidence="2">The sequence shown here is derived from an EMBL/GenBank/DDBJ whole genome shotgun (WGS) entry which is preliminary data.</text>
</comment>
<keyword evidence="1" id="KW-0812">Transmembrane</keyword>
<dbReference type="AlphaFoldDB" id="A0A2W5PG06"/>
<feature type="transmembrane region" description="Helical" evidence="1">
    <location>
        <begin position="186"/>
        <end position="203"/>
    </location>
</feature>